<name>A0A645A612_9ZZZZ</name>
<gene>
    <name evidence="2" type="ORF">SDC9_94871</name>
</gene>
<reference evidence="2" key="1">
    <citation type="submission" date="2019-08" db="EMBL/GenBank/DDBJ databases">
        <authorList>
            <person name="Kucharzyk K."/>
            <person name="Murdoch R.W."/>
            <person name="Higgins S."/>
            <person name="Loffler F."/>
        </authorList>
    </citation>
    <scope>NUCLEOTIDE SEQUENCE</scope>
</reference>
<sequence length="82" mass="9259">MNPKINRIDTEIAKTKQKISGLQAHIRELEQQKTELENTDIVGLVRGSGMTSQELSAVLQAFREKSGMPFPTFKQEDAENEK</sequence>
<organism evidence="2">
    <name type="scientific">bioreactor metagenome</name>
    <dbReference type="NCBI Taxonomy" id="1076179"/>
    <lineage>
        <taxon>unclassified sequences</taxon>
        <taxon>metagenomes</taxon>
        <taxon>ecological metagenomes</taxon>
    </lineage>
</organism>
<comment type="caution">
    <text evidence="2">The sequence shown here is derived from an EMBL/GenBank/DDBJ whole genome shotgun (WGS) entry which is preliminary data.</text>
</comment>
<evidence type="ECO:0000256" key="1">
    <source>
        <dbReference type="SAM" id="Coils"/>
    </source>
</evidence>
<dbReference type="AlphaFoldDB" id="A0A645A612"/>
<proteinExistence type="predicted"/>
<dbReference type="Pfam" id="PF14193">
    <property type="entry name" value="DUF4315"/>
    <property type="match status" value="1"/>
</dbReference>
<dbReference type="EMBL" id="VSSQ01011971">
    <property type="protein sequence ID" value="MPM48148.1"/>
    <property type="molecule type" value="Genomic_DNA"/>
</dbReference>
<protein>
    <recommendedName>
        <fullName evidence="3">DUF4315 family protein</fullName>
    </recommendedName>
</protein>
<dbReference type="InterPro" id="IPR025464">
    <property type="entry name" value="DUF4315"/>
</dbReference>
<evidence type="ECO:0000313" key="2">
    <source>
        <dbReference type="EMBL" id="MPM48148.1"/>
    </source>
</evidence>
<evidence type="ECO:0008006" key="3">
    <source>
        <dbReference type="Google" id="ProtNLM"/>
    </source>
</evidence>
<keyword evidence="1" id="KW-0175">Coiled coil</keyword>
<feature type="coiled-coil region" evidence="1">
    <location>
        <begin position="12"/>
        <end position="42"/>
    </location>
</feature>
<accession>A0A645A612</accession>